<accession>A0A386HS31</accession>
<gene>
    <name evidence="14" type="ORF">D6B99_11900</name>
</gene>
<dbReference type="GO" id="GO:0016020">
    <property type="term" value="C:membrane"/>
    <property type="evidence" value="ECO:0007669"/>
    <property type="project" value="UniProtKB-SubCell"/>
</dbReference>
<dbReference type="RefSeq" id="WP_119988710.1">
    <property type="nucleotide sequence ID" value="NZ_CP032489.1"/>
</dbReference>
<evidence type="ECO:0000256" key="12">
    <source>
        <dbReference type="ARBA" id="ARBA00043691"/>
    </source>
</evidence>
<comment type="subcellular location">
    <subcellularLocation>
        <location evidence="1">Membrane</location>
    </subcellularLocation>
</comment>
<name>A0A386HS31_9BACT</name>
<keyword evidence="6" id="KW-0732">Signal</keyword>
<comment type="catalytic activity">
    <reaction evidence="10">
        <text>1D-myo-inositol 1,2,5,6-tetrakisphosphate + H2O = 1D-myo-inositol 1,2,6-trisphosphate + phosphate</text>
        <dbReference type="Rhea" id="RHEA:77119"/>
        <dbReference type="ChEBI" id="CHEBI:15377"/>
        <dbReference type="ChEBI" id="CHEBI:43474"/>
        <dbReference type="ChEBI" id="CHEBI:195535"/>
        <dbReference type="ChEBI" id="CHEBI:195537"/>
        <dbReference type="EC" id="3.1.3.62"/>
    </reaction>
    <physiologicalReaction direction="left-to-right" evidence="10">
        <dbReference type="Rhea" id="RHEA:77120"/>
    </physiologicalReaction>
</comment>
<evidence type="ECO:0000256" key="13">
    <source>
        <dbReference type="ARBA" id="ARBA00043832"/>
    </source>
</evidence>
<dbReference type="PANTHER" id="PTHR20963">
    <property type="entry name" value="MULTIPLE INOSITOL POLYPHOSPHATE PHOSPHATASE-RELATED"/>
    <property type="match status" value="1"/>
</dbReference>
<comment type="catalytic activity">
    <reaction evidence="12">
        <text>1D-myo-inositol hexakisphosphate + H2O = 1D-myo-inositol 1,2,4,5,6-pentakisphosphate + phosphate</text>
        <dbReference type="Rhea" id="RHEA:16989"/>
        <dbReference type="ChEBI" id="CHEBI:15377"/>
        <dbReference type="ChEBI" id="CHEBI:43474"/>
        <dbReference type="ChEBI" id="CHEBI:57798"/>
        <dbReference type="ChEBI" id="CHEBI:58130"/>
        <dbReference type="EC" id="3.1.3.62"/>
    </reaction>
    <physiologicalReaction direction="left-to-right" evidence="12">
        <dbReference type="Rhea" id="RHEA:16990"/>
    </physiologicalReaction>
</comment>
<dbReference type="OrthoDB" id="9770871at2"/>
<dbReference type="EC" id="3.1.3.62" evidence="4"/>
<dbReference type="CDD" id="cd07061">
    <property type="entry name" value="HP_HAP_like"/>
    <property type="match status" value="1"/>
</dbReference>
<evidence type="ECO:0000256" key="3">
    <source>
        <dbReference type="ARBA" id="ARBA00012976"/>
    </source>
</evidence>
<dbReference type="Pfam" id="PF00328">
    <property type="entry name" value="His_Phos_2"/>
    <property type="match status" value="1"/>
</dbReference>
<sequence length="445" mass="51403">MFSFLEMKRHLKSIVILNIFCILCWGIARAQQKYLGTKSPYIFRPQKYTPPPEGFQPIFIEYVGRHASRFFTKPEADKALIEMMSKGGLTSLGEKVLLVVKEIYAIQQNNYGNITLSGKAELAAIGKRMRQQYASVWQGRGIEIVWTNKKRTHQSEVAFMKGFGSYDSTKIHIFSPPDSLNNTLRFYDISPAYTQYKKGNFIKSRIDSLRYNSGSKNISRDIYTRIFKKFNSSEAWRFAQNMYDIYCLLPVIKKEIAARKKKDSLFTPIYSAFTEEDLQWLDFIKQAKDFYEKGPGENNKGIQIKIAAPLLADFLYNIKREIQQPNTLDAQLNFTHAETISPFACLLGIPQASKASSSVFNYAKNWQASKIISMASNIQWVLYSNGKSYLVKVLLNERTATLPISTTTFPYYQWKDVEDFYTKKLIALNNKKDPNWHNYLLNLKN</sequence>
<evidence type="ECO:0000256" key="10">
    <source>
        <dbReference type="ARBA" id="ARBA00043668"/>
    </source>
</evidence>
<reference evidence="14 15" key="1">
    <citation type="submission" date="2018-09" db="EMBL/GenBank/DDBJ databases">
        <title>Arachidicoccus sp. nov., a bacterium isolated from soil.</title>
        <authorList>
            <person name="Weon H.-Y."/>
            <person name="Kwon S.-W."/>
            <person name="Lee S.A."/>
        </authorList>
    </citation>
    <scope>NUCLEOTIDE SEQUENCE [LARGE SCALE GENOMIC DNA]</scope>
    <source>
        <strain evidence="14 15">KIS59-12</strain>
    </source>
</reference>
<dbReference type="InterPro" id="IPR029033">
    <property type="entry name" value="His_PPase_superfam"/>
</dbReference>
<dbReference type="SUPFAM" id="SSF53254">
    <property type="entry name" value="Phosphoglycerate mutase-like"/>
    <property type="match status" value="1"/>
</dbReference>
<dbReference type="InterPro" id="IPR000560">
    <property type="entry name" value="His_Pase_clade-2"/>
</dbReference>
<evidence type="ECO:0000256" key="1">
    <source>
        <dbReference type="ARBA" id="ARBA00004370"/>
    </source>
</evidence>
<dbReference type="KEGG" id="ark:D6B99_11900"/>
<dbReference type="Proteomes" id="UP000266118">
    <property type="component" value="Chromosome"/>
</dbReference>
<evidence type="ECO:0000313" key="14">
    <source>
        <dbReference type="EMBL" id="AYD48241.1"/>
    </source>
</evidence>
<comment type="similarity">
    <text evidence="2">Belongs to the histidine acid phosphatase family. MINPP1 subfamily.</text>
</comment>
<evidence type="ECO:0000256" key="7">
    <source>
        <dbReference type="ARBA" id="ARBA00022801"/>
    </source>
</evidence>
<evidence type="ECO:0000256" key="5">
    <source>
        <dbReference type="ARBA" id="ARBA00018097"/>
    </source>
</evidence>
<evidence type="ECO:0000256" key="2">
    <source>
        <dbReference type="ARBA" id="ARBA00008422"/>
    </source>
</evidence>
<dbReference type="AlphaFoldDB" id="A0A386HS31"/>
<dbReference type="EMBL" id="CP032489">
    <property type="protein sequence ID" value="AYD48241.1"/>
    <property type="molecule type" value="Genomic_DNA"/>
</dbReference>
<evidence type="ECO:0000256" key="9">
    <source>
        <dbReference type="ARBA" id="ARBA00031642"/>
    </source>
</evidence>
<evidence type="ECO:0000313" key="15">
    <source>
        <dbReference type="Proteomes" id="UP000266118"/>
    </source>
</evidence>
<protein>
    <recommendedName>
        <fullName evidence="5">Multiple inositol polyphosphate phosphatase 1</fullName>
        <ecNumber evidence="4">3.1.3.62</ecNumber>
        <ecNumber evidence="3">3.1.3.80</ecNumber>
    </recommendedName>
    <alternativeName>
        <fullName evidence="9">2,3-bisphosphoglycerate 3-phosphatase</fullName>
    </alternativeName>
</protein>
<keyword evidence="15" id="KW-1185">Reference proteome</keyword>
<organism evidence="14 15">
    <name type="scientific">Arachidicoccus soli</name>
    <dbReference type="NCBI Taxonomy" id="2341117"/>
    <lineage>
        <taxon>Bacteria</taxon>
        <taxon>Pseudomonadati</taxon>
        <taxon>Bacteroidota</taxon>
        <taxon>Chitinophagia</taxon>
        <taxon>Chitinophagales</taxon>
        <taxon>Chitinophagaceae</taxon>
        <taxon>Arachidicoccus</taxon>
    </lineage>
</organism>
<dbReference type="EC" id="3.1.3.80" evidence="3"/>
<evidence type="ECO:0000256" key="11">
    <source>
        <dbReference type="ARBA" id="ARBA00043671"/>
    </source>
</evidence>
<evidence type="ECO:0000256" key="4">
    <source>
        <dbReference type="ARBA" id="ARBA00013040"/>
    </source>
</evidence>
<evidence type="ECO:0000256" key="6">
    <source>
        <dbReference type="ARBA" id="ARBA00022729"/>
    </source>
</evidence>
<keyword evidence="7" id="KW-0378">Hydrolase</keyword>
<keyword evidence="8" id="KW-0472">Membrane</keyword>
<comment type="catalytic activity">
    <reaction evidence="13">
        <text>(2R)-2,3-bisphosphoglycerate + H2O = (2R)-2-phosphoglycerate + phosphate</text>
        <dbReference type="Rhea" id="RHEA:27381"/>
        <dbReference type="ChEBI" id="CHEBI:15377"/>
        <dbReference type="ChEBI" id="CHEBI:43474"/>
        <dbReference type="ChEBI" id="CHEBI:58248"/>
        <dbReference type="ChEBI" id="CHEBI:58289"/>
        <dbReference type="EC" id="3.1.3.80"/>
    </reaction>
    <physiologicalReaction direction="left-to-right" evidence="13">
        <dbReference type="Rhea" id="RHEA:27382"/>
    </physiologicalReaction>
</comment>
<proteinExistence type="inferred from homology"/>
<comment type="catalytic activity">
    <reaction evidence="11">
        <text>1D-myo-inositol 1,2,4,5,6-pentakisphosphate + H2O = 1D-myo-inositol 1,2,5,6-tetrakisphosphate + phosphate</text>
        <dbReference type="Rhea" id="RHEA:77115"/>
        <dbReference type="ChEBI" id="CHEBI:15377"/>
        <dbReference type="ChEBI" id="CHEBI:43474"/>
        <dbReference type="ChEBI" id="CHEBI:57798"/>
        <dbReference type="ChEBI" id="CHEBI:195535"/>
        <dbReference type="EC" id="3.1.3.62"/>
    </reaction>
    <physiologicalReaction direction="left-to-right" evidence="11">
        <dbReference type="Rhea" id="RHEA:77116"/>
    </physiologicalReaction>
</comment>
<dbReference type="Gene3D" id="3.40.50.1240">
    <property type="entry name" value="Phosphoglycerate mutase-like"/>
    <property type="match status" value="1"/>
</dbReference>
<dbReference type="PANTHER" id="PTHR20963:SF8">
    <property type="entry name" value="MULTIPLE INOSITOL POLYPHOSPHATE PHOSPHATASE 1"/>
    <property type="match status" value="1"/>
</dbReference>
<evidence type="ECO:0000256" key="8">
    <source>
        <dbReference type="ARBA" id="ARBA00023136"/>
    </source>
</evidence>
<dbReference type="GO" id="GO:0034417">
    <property type="term" value="F:bisphosphoglycerate 3-phosphatase activity"/>
    <property type="evidence" value="ECO:0007669"/>
    <property type="project" value="UniProtKB-EC"/>
</dbReference>